<protein>
    <submittedName>
        <fullName evidence="1">Uncharacterized protein</fullName>
    </submittedName>
</protein>
<dbReference type="RefSeq" id="WP_266340440.1">
    <property type="nucleotide sequence ID" value="NZ_JAPKNK010000010.1"/>
</dbReference>
<proteinExistence type="predicted"/>
<reference evidence="1" key="1">
    <citation type="submission" date="2022-11" db="EMBL/GenBank/DDBJ databases">
        <title>Biodiversity and phylogenetic relationships of bacteria.</title>
        <authorList>
            <person name="Machado R.A.R."/>
            <person name="Bhat A."/>
            <person name="Loulou A."/>
            <person name="Kallel S."/>
        </authorList>
    </citation>
    <scope>NUCLEOTIDE SEQUENCE</scope>
    <source>
        <strain evidence="1">K-TC2</strain>
    </source>
</reference>
<name>A0A9X3E454_9HYPH</name>
<keyword evidence="2" id="KW-1185">Reference proteome</keyword>
<comment type="caution">
    <text evidence="1">The sequence shown here is derived from an EMBL/GenBank/DDBJ whole genome shotgun (WGS) entry which is preliminary data.</text>
</comment>
<gene>
    <name evidence="1" type="ORF">OSH07_19940</name>
</gene>
<evidence type="ECO:0000313" key="1">
    <source>
        <dbReference type="EMBL" id="MCX5571481.1"/>
    </source>
</evidence>
<organism evidence="1 2">
    <name type="scientific">Kaistia nematophila</name>
    <dbReference type="NCBI Taxonomy" id="2994654"/>
    <lineage>
        <taxon>Bacteria</taxon>
        <taxon>Pseudomonadati</taxon>
        <taxon>Pseudomonadota</taxon>
        <taxon>Alphaproteobacteria</taxon>
        <taxon>Hyphomicrobiales</taxon>
        <taxon>Kaistiaceae</taxon>
        <taxon>Kaistia</taxon>
    </lineage>
</organism>
<accession>A0A9X3E454</accession>
<evidence type="ECO:0000313" key="2">
    <source>
        <dbReference type="Proteomes" id="UP001144805"/>
    </source>
</evidence>
<dbReference type="Proteomes" id="UP001144805">
    <property type="component" value="Unassembled WGS sequence"/>
</dbReference>
<sequence>MKVIVNVSGFYAGTWYAAGPKAVEMADAIAKPFLPPRGDQLSLAKAERATAAADKKAG</sequence>
<dbReference type="EMBL" id="JAPKNK010000010">
    <property type="protein sequence ID" value="MCX5571481.1"/>
    <property type="molecule type" value="Genomic_DNA"/>
</dbReference>
<dbReference type="AlphaFoldDB" id="A0A9X3E454"/>